<evidence type="ECO:0000313" key="1">
    <source>
        <dbReference type="EMBL" id="KAI3704728.1"/>
    </source>
</evidence>
<name>A0ACB9A4C9_9ASTR</name>
<dbReference type="EMBL" id="CM042042">
    <property type="protein sequence ID" value="KAI3704728.1"/>
    <property type="molecule type" value="Genomic_DNA"/>
</dbReference>
<evidence type="ECO:0000313" key="2">
    <source>
        <dbReference type="Proteomes" id="UP001056120"/>
    </source>
</evidence>
<proteinExistence type="predicted"/>
<reference evidence="1 2" key="2">
    <citation type="journal article" date="2022" name="Mol. Ecol. Resour.">
        <title>The genomes of chicory, endive, great burdock and yacon provide insights into Asteraceae paleo-polyploidization history and plant inulin production.</title>
        <authorList>
            <person name="Fan W."/>
            <person name="Wang S."/>
            <person name="Wang H."/>
            <person name="Wang A."/>
            <person name="Jiang F."/>
            <person name="Liu H."/>
            <person name="Zhao H."/>
            <person name="Xu D."/>
            <person name="Zhang Y."/>
        </authorList>
    </citation>
    <scope>NUCLEOTIDE SEQUENCE [LARGE SCALE GENOMIC DNA]</scope>
    <source>
        <strain evidence="2">cv. Yunnan</strain>
        <tissue evidence="1">Leaves</tissue>
    </source>
</reference>
<protein>
    <submittedName>
        <fullName evidence="1">Uncharacterized protein</fullName>
    </submittedName>
</protein>
<reference evidence="2" key="1">
    <citation type="journal article" date="2022" name="Mol. Ecol. Resour.">
        <title>The genomes of chicory, endive, great burdock and yacon provide insights into Asteraceae palaeo-polyploidization history and plant inulin production.</title>
        <authorList>
            <person name="Fan W."/>
            <person name="Wang S."/>
            <person name="Wang H."/>
            <person name="Wang A."/>
            <person name="Jiang F."/>
            <person name="Liu H."/>
            <person name="Zhao H."/>
            <person name="Xu D."/>
            <person name="Zhang Y."/>
        </authorList>
    </citation>
    <scope>NUCLEOTIDE SEQUENCE [LARGE SCALE GENOMIC DNA]</scope>
    <source>
        <strain evidence="2">cv. Yunnan</strain>
    </source>
</reference>
<gene>
    <name evidence="1" type="ORF">L1987_74955</name>
</gene>
<organism evidence="1 2">
    <name type="scientific">Smallanthus sonchifolius</name>
    <dbReference type="NCBI Taxonomy" id="185202"/>
    <lineage>
        <taxon>Eukaryota</taxon>
        <taxon>Viridiplantae</taxon>
        <taxon>Streptophyta</taxon>
        <taxon>Embryophyta</taxon>
        <taxon>Tracheophyta</taxon>
        <taxon>Spermatophyta</taxon>
        <taxon>Magnoliopsida</taxon>
        <taxon>eudicotyledons</taxon>
        <taxon>Gunneridae</taxon>
        <taxon>Pentapetalae</taxon>
        <taxon>asterids</taxon>
        <taxon>campanulids</taxon>
        <taxon>Asterales</taxon>
        <taxon>Asteraceae</taxon>
        <taxon>Asteroideae</taxon>
        <taxon>Heliantheae alliance</taxon>
        <taxon>Millerieae</taxon>
        <taxon>Smallanthus</taxon>
    </lineage>
</organism>
<sequence length="94" mass="10715">MVNLLINGNTPVFPQSGVSIFLAIRDHPRYEECHLSPVTSLNAPEKIDRSPKGSDFSLIRSERQPRSVLEQRDCKSADRLSRFGVFRMQFGDDH</sequence>
<keyword evidence="2" id="KW-1185">Reference proteome</keyword>
<accession>A0ACB9A4C9</accession>
<comment type="caution">
    <text evidence="1">The sequence shown here is derived from an EMBL/GenBank/DDBJ whole genome shotgun (WGS) entry which is preliminary data.</text>
</comment>
<dbReference type="Proteomes" id="UP001056120">
    <property type="component" value="Linkage Group LG25"/>
</dbReference>